<evidence type="ECO:0000313" key="2">
    <source>
        <dbReference type="Proteomes" id="UP000245618"/>
    </source>
</evidence>
<dbReference type="SUPFAM" id="SSF54285">
    <property type="entry name" value="MoaD/ThiS"/>
    <property type="match status" value="1"/>
</dbReference>
<organism evidence="1 2">
    <name type="scientific">Flavobacterium laiguense</name>
    <dbReference type="NCBI Taxonomy" id="2169409"/>
    <lineage>
        <taxon>Bacteria</taxon>
        <taxon>Pseudomonadati</taxon>
        <taxon>Bacteroidota</taxon>
        <taxon>Flavobacteriia</taxon>
        <taxon>Flavobacteriales</taxon>
        <taxon>Flavobacteriaceae</taxon>
        <taxon>Flavobacterium</taxon>
    </lineage>
</organism>
<reference evidence="1 2" key="1">
    <citation type="submission" date="2018-04" db="EMBL/GenBank/DDBJ databases">
        <title>Flavobacterium sp. nov., isolated from glacier ice.</title>
        <authorList>
            <person name="Liu Q."/>
            <person name="Xin Y.-H."/>
        </authorList>
    </citation>
    <scope>NUCLEOTIDE SEQUENCE [LARGE SCALE GENOMIC DNA]</scope>
    <source>
        <strain evidence="1 2">LB2P30</strain>
    </source>
</reference>
<evidence type="ECO:0000313" key="1">
    <source>
        <dbReference type="EMBL" id="PWA07727.1"/>
    </source>
</evidence>
<dbReference type="InterPro" id="IPR003749">
    <property type="entry name" value="ThiS/MoaD-like"/>
</dbReference>
<dbReference type="CDD" id="cd00754">
    <property type="entry name" value="Ubl_MoaD"/>
    <property type="match status" value="1"/>
</dbReference>
<dbReference type="AlphaFoldDB" id="A0A2U1JRA8"/>
<dbReference type="Proteomes" id="UP000245618">
    <property type="component" value="Unassembled WGS sequence"/>
</dbReference>
<dbReference type="InterPro" id="IPR012675">
    <property type="entry name" value="Beta-grasp_dom_sf"/>
</dbReference>
<dbReference type="Pfam" id="PF02597">
    <property type="entry name" value="ThiS"/>
    <property type="match status" value="1"/>
</dbReference>
<sequence length="99" mass="11275">MEQSITKYKYTRRISKFNQMTITLKYFGLLADITQLKEEQFTFVEETISVSALKSKIENSYQSMQNTTYTIAVNQAMSSLQATIKDQDVIAFLPPFAGG</sequence>
<dbReference type="Gene3D" id="3.10.20.30">
    <property type="match status" value="1"/>
</dbReference>
<accession>A0A2U1JRA8</accession>
<protein>
    <recommendedName>
        <fullName evidence="3">Molybdopterin synthase sulfur carrier subunit</fullName>
    </recommendedName>
</protein>
<dbReference type="OrthoDB" id="1191081at2"/>
<gene>
    <name evidence="1" type="ORF">DB891_13780</name>
</gene>
<proteinExistence type="predicted"/>
<evidence type="ECO:0008006" key="3">
    <source>
        <dbReference type="Google" id="ProtNLM"/>
    </source>
</evidence>
<comment type="caution">
    <text evidence="1">The sequence shown here is derived from an EMBL/GenBank/DDBJ whole genome shotgun (WGS) entry which is preliminary data.</text>
</comment>
<dbReference type="EMBL" id="QCZH01000019">
    <property type="protein sequence ID" value="PWA07727.1"/>
    <property type="molecule type" value="Genomic_DNA"/>
</dbReference>
<name>A0A2U1JRA8_9FLAO</name>
<keyword evidence="2" id="KW-1185">Reference proteome</keyword>
<dbReference type="InterPro" id="IPR016155">
    <property type="entry name" value="Mopterin_synth/thiamin_S_b"/>
</dbReference>